<dbReference type="HOGENOM" id="CLU_015287_1_0_1"/>
<organism evidence="2 3">
    <name type="scientific">Serendipita indica (strain DSM 11827)</name>
    <name type="common">Root endophyte fungus</name>
    <name type="synonym">Piriformospora indica</name>
    <dbReference type="NCBI Taxonomy" id="1109443"/>
    <lineage>
        <taxon>Eukaryota</taxon>
        <taxon>Fungi</taxon>
        <taxon>Dikarya</taxon>
        <taxon>Basidiomycota</taxon>
        <taxon>Agaricomycotina</taxon>
        <taxon>Agaricomycetes</taxon>
        <taxon>Sebacinales</taxon>
        <taxon>Serendipitaceae</taxon>
        <taxon>Serendipita</taxon>
    </lineage>
</organism>
<dbReference type="AlphaFoldDB" id="G4TXP0"/>
<reference evidence="2 3" key="1">
    <citation type="journal article" date="2011" name="PLoS Pathog.">
        <title>Endophytic Life Strategies Decoded by Genome and Transcriptome Analyses of the Mutualistic Root Symbiont Piriformospora indica.</title>
        <authorList>
            <person name="Zuccaro A."/>
            <person name="Lahrmann U."/>
            <person name="Guldener U."/>
            <person name="Langen G."/>
            <person name="Pfiffi S."/>
            <person name="Biedenkopf D."/>
            <person name="Wong P."/>
            <person name="Samans B."/>
            <person name="Grimm C."/>
            <person name="Basiewicz M."/>
            <person name="Murat C."/>
            <person name="Martin F."/>
            <person name="Kogel K.H."/>
        </authorList>
    </citation>
    <scope>NUCLEOTIDE SEQUENCE [LARGE SCALE GENOMIC DNA]</scope>
    <source>
        <strain evidence="2 3">DSM 11827</strain>
    </source>
</reference>
<dbReference type="SUPFAM" id="SSF52047">
    <property type="entry name" value="RNI-like"/>
    <property type="match status" value="1"/>
</dbReference>
<dbReference type="EMBL" id="CAFZ01000603">
    <property type="protein sequence ID" value="CCA76083.1"/>
    <property type="molecule type" value="Genomic_DNA"/>
</dbReference>
<accession>G4TXP0</accession>
<feature type="region of interest" description="Disordered" evidence="1">
    <location>
        <begin position="432"/>
        <end position="465"/>
    </location>
</feature>
<dbReference type="InParanoid" id="G4TXP0"/>
<protein>
    <submittedName>
        <fullName evidence="2">Uncharacterized protein</fullName>
    </submittedName>
</protein>
<feature type="compositionally biased region" description="Polar residues" evidence="1">
    <location>
        <begin position="432"/>
        <end position="447"/>
    </location>
</feature>
<gene>
    <name evidence="2" type="ORF">PIIN_10083</name>
</gene>
<dbReference type="Proteomes" id="UP000007148">
    <property type="component" value="Unassembled WGS sequence"/>
</dbReference>
<dbReference type="SUPFAM" id="SSF81383">
    <property type="entry name" value="F-box domain"/>
    <property type="match status" value="1"/>
</dbReference>
<keyword evidence="3" id="KW-1185">Reference proteome</keyword>
<evidence type="ECO:0000256" key="1">
    <source>
        <dbReference type="SAM" id="MobiDB-lite"/>
    </source>
</evidence>
<name>G4TXP0_SERID</name>
<evidence type="ECO:0000313" key="3">
    <source>
        <dbReference type="Proteomes" id="UP000007148"/>
    </source>
</evidence>
<sequence>MELDSNIAHITRLSKDADALSTNPETNLTRTNGTTLSLGADTADDAQRLAIQHRVYDLVGSSTHVNEHPELIEQYNTLVKASETSRKLSPLPDFIDILPSEISLMIITEALEDLFAEHLFLERLLTLTLVSRRWAEALCNAPSLWGHILLGERPGWGDAMAGLVAALTLSRDSPISLFIADRVTEWSDILPVLQPHAKRIATVHIISGFNSRLFTKFDGALHLIRSLLPLDNLKVLDVGFIKLTREEKDIVNHCLPDTVAINIARGGWCDLTRVADYSKRKTIEIRYSGQTVEEIAEILYGFTAMTSLRLSSMGSSANGYWSQSKILLPQLRELFMNSKVPDEIVLCLMQAATNIVLLDVSLTPALLIELGMILDQFPNLDDVTVRAKLDLSLRVPLFDIAMLHISNARNMSFQHNWPGKWSHSSYIEDNVDVNSQPTPAVSDTDSVPSPVEWEEEHDQAQQADTLEGEETHNDLLDLGALIQEAVVESDLSSSYSFDVEDESETEDSPYVFSQRIDRLRFFFSVLEVCFPRLRSLYVGLPPSNEVPTQFIQSLQDLKSISLSESSRIVSPAPIQMITHESLEAVRIWHDYRPTEPTPIGVLFRGPKLSKDGTNFPRPRSYNFLPEPLRHNTCKNNVTGIDEDAFGQLTSVGMPWFHWRLDLLTSVRSISFSSIGMEGNPTDLFIHFIYKPELCPSLEEISMAQCPEWDFLFIMLERRNLLPNSKVSRIKRLSLPAVPAYVILNPLTHLLRGQVAPRPSNQTLSIAGRMKQIWNTKRPGCSSCCWLMHKCDAPTKEISNEAIRSDQQRQAEWSAKYALSRFDFGKRLAPPAAEPPLDPMTERFVNGREKRERQWAGYIPKRGLPRYERRPYACAVRNGDLPVLITGDTLTGIPVG</sequence>
<evidence type="ECO:0000313" key="2">
    <source>
        <dbReference type="EMBL" id="CCA76083.1"/>
    </source>
</evidence>
<dbReference type="InterPro" id="IPR036047">
    <property type="entry name" value="F-box-like_dom_sf"/>
</dbReference>
<comment type="caution">
    <text evidence="2">The sequence shown here is derived from an EMBL/GenBank/DDBJ whole genome shotgun (WGS) entry which is preliminary data.</text>
</comment>
<proteinExistence type="predicted"/>